<accession>A0A0F9CTB0</accession>
<dbReference type="EMBL" id="LAZR01031889">
    <property type="protein sequence ID" value="KKL52449.1"/>
    <property type="molecule type" value="Genomic_DNA"/>
</dbReference>
<comment type="caution">
    <text evidence="1">The sequence shown here is derived from an EMBL/GenBank/DDBJ whole genome shotgun (WGS) entry which is preliminary data.</text>
</comment>
<evidence type="ECO:0000313" key="1">
    <source>
        <dbReference type="EMBL" id="KKL52449.1"/>
    </source>
</evidence>
<feature type="non-terminal residue" evidence="1">
    <location>
        <position position="1"/>
    </location>
</feature>
<sequence length="226" mass="23569">TLTVTENGVVLDAKSSPPADGTDAADVFNGYVDFSGGTNTSLEIADAADYTHTFSGLDTGADFTYNFTGTSIRGNAGYTDRWTLVTLVGAEASVLVEFEGDGVWVESPTAVAINAGANHLAGQGFVASWTGIDPGVDGQFSVVSTYYTGEIPGGMASSTKKSYALTGIRFEAVPIGGKGLGESAESEAEDFQWLYEFEQINANSGPSKKTKPVEAAVDQLMATEWA</sequence>
<gene>
    <name evidence="1" type="ORF">LCGC14_2285340</name>
</gene>
<protein>
    <submittedName>
        <fullName evidence="1">Uncharacterized protein</fullName>
    </submittedName>
</protein>
<dbReference type="AlphaFoldDB" id="A0A0F9CTB0"/>
<reference evidence="1" key="1">
    <citation type="journal article" date="2015" name="Nature">
        <title>Complex archaea that bridge the gap between prokaryotes and eukaryotes.</title>
        <authorList>
            <person name="Spang A."/>
            <person name="Saw J.H."/>
            <person name="Jorgensen S.L."/>
            <person name="Zaremba-Niedzwiedzka K."/>
            <person name="Martijn J."/>
            <person name="Lind A.E."/>
            <person name="van Eijk R."/>
            <person name="Schleper C."/>
            <person name="Guy L."/>
            <person name="Ettema T.J."/>
        </authorList>
    </citation>
    <scope>NUCLEOTIDE SEQUENCE</scope>
</reference>
<organism evidence="1">
    <name type="scientific">marine sediment metagenome</name>
    <dbReference type="NCBI Taxonomy" id="412755"/>
    <lineage>
        <taxon>unclassified sequences</taxon>
        <taxon>metagenomes</taxon>
        <taxon>ecological metagenomes</taxon>
    </lineage>
</organism>
<proteinExistence type="predicted"/>
<name>A0A0F9CTB0_9ZZZZ</name>